<evidence type="ECO:0000313" key="3">
    <source>
        <dbReference type="EMBL" id="MDT0621080.1"/>
    </source>
</evidence>
<reference evidence="3 4" key="1">
    <citation type="submission" date="2023-09" db="EMBL/GenBank/DDBJ databases">
        <authorList>
            <person name="Rey-Velasco X."/>
        </authorList>
    </citation>
    <scope>NUCLEOTIDE SEQUENCE [LARGE SCALE GENOMIC DNA]</scope>
    <source>
        <strain evidence="3 4">P007</strain>
    </source>
</reference>
<name>A0ABU3BFY7_9FLAO</name>
<dbReference type="GO" id="GO:0016787">
    <property type="term" value="F:hydrolase activity"/>
    <property type="evidence" value="ECO:0007669"/>
    <property type="project" value="UniProtKB-KW"/>
</dbReference>
<dbReference type="Pfam" id="PF00561">
    <property type="entry name" value="Abhydrolase_1"/>
    <property type="match status" value="1"/>
</dbReference>
<dbReference type="InterPro" id="IPR000073">
    <property type="entry name" value="AB_hydrolase_1"/>
</dbReference>
<organism evidence="3 4">
    <name type="scientific">Croceitalea vernalis</name>
    <dbReference type="NCBI Taxonomy" id="3075599"/>
    <lineage>
        <taxon>Bacteria</taxon>
        <taxon>Pseudomonadati</taxon>
        <taxon>Bacteroidota</taxon>
        <taxon>Flavobacteriia</taxon>
        <taxon>Flavobacteriales</taxon>
        <taxon>Flavobacteriaceae</taxon>
        <taxon>Croceitalea</taxon>
    </lineage>
</organism>
<keyword evidence="1 3" id="KW-0378">Hydrolase</keyword>
<feature type="domain" description="AB hydrolase-1" evidence="2">
    <location>
        <begin position="12"/>
        <end position="110"/>
    </location>
</feature>
<comment type="caution">
    <text evidence="3">The sequence shown here is derived from an EMBL/GenBank/DDBJ whole genome shotgun (WGS) entry which is preliminary data.</text>
</comment>
<gene>
    <name evidence="3" type="ORF">RM520_05565</name>
</gene>
<dbReference type="SUPFAM" id="SSF53474">
    <property type="entry name" value="alpha/beta-Hydrolases"/>
    <property type="match status" value="1"/>
</dbReference>
<protein>
    <submittedName>
        <fullName evidence="3">Alpha/beta fold hydrolase</fullName>
    </submittedName>
</protein>
<evidence type="ECO:0000259" key="2">
    <source>
        <dbReference type="Pfam" id="PF00561"/>
    </source>
</evidence>
<keyword evidence="4" id="KW-1185">Reference proteome</keyword>
<evidence type="ECO:0000313" key="4">
    <source>
        <dbReference type="Proteomes" id="UP001250662"/>
    </source>
</evidence>
<evidence type="ECO:0000256" key="1">
    <source>
        <dbReference type="ARBA" id="ARBA00022801"/>
    </source>
</evidence>
<proteinExistence type="predicted"/>
<dbReference type="PANTHER" id="PTHR46118:SF4">
    <property type="entry name" value="PROTEIN ABHD11"/>
    <property type="match status" value="1"/>
</dbReference>
<dbReference type="RefSeq" id="WP_311387261.1">
    <property type="nucleotide sequence ID" value="NZ_JAVRHU010000001.1"/>
</dbReference>
<dbReference type="Gene3D" id="3.40.50.1820">
    <property type="entry name" value="alpha/beta hydrolase"/>
    <property type="match status" value="1"/>
</dbReference>
<sequence length="255" mass="29398">MILHSKIIGAGKPLLILHGFLGMSDNWKSLGNQFSANGFQVHLIDQRNHGKSFHSEDFDYEYLSEDILQYIKDKEIEKSIVIGHSMGGKTAMQFACSHPSKVEKLIIADIAPKYYPPHHQEIICGLLQLNFAEITTRTQADKELSQYLTDFGIRQFLLKNLYWVQKGKLAFRFNLQVLKNKMEEIGENISSIDTYLGETLFLRGDRSEYILNNDFDTIKRHFPNATIDTISNAGHWLHAENPKEFFNKTITFLNR</sequence>
<dbReference type="Proteomes" id="UP001250662">
    <property type="component" value="Unassembled WGS sequence"/>
</dbReference>
<dbReference type="PANTHER" id="PTHR46118">
    <property type="entry name" value="PROTEIN ABHD11"/>
    <property type="match status" value="1"/>
</dbReference>
<dbReference type="EMBL" id="JAVRHU010000001">
    <property type="protein sequence ID" value="MDT0621080.1"/>
    <property type="molecule type" value="Genomic_DNA"/>
</dbReference>
<dbReference type="PRINTS" id="PR00111">
    <property type="entry name" value="ABHYDROLASE"/>
</dbReference>
<dbReference type="InterPro" id="IPR029058">
    <property type="entry name" value="AB_hydrolase_fold"/>
</dbReference>
<accession>A0ABU3BFY7</accession>